<evidence type="ECO:0000256" key="7">
    <source>
        <dbReference type="SAM" id="Phobius"/>
    </source>
</evidence>
<evidence type="ECO:0000256" key="3">
    <source>
        <dbReference type="ARBA" id="ARBA00022960"/>
    </source>
</evidence>
<dbReference type="Proteomes" id="UP001597391">
    <property type="component" value="Unassembled WGS sequence"/>
</dbReference>
<feature type="transmembrane region" description="Helical" evidence="7">
    <location>
        <begin position="46"/>
        <end position="63"/>
    </location>
</feature>
<dbReference type="PANTHER" id="PTHR30474:SF3">
    <property type="entry name" value="PEPTIDOGLYCAN GLYCOSYLTRANSFERASE RODA"/>
    <property type="match status" value="1"/>
</dbReference>
<evidence type="ECO:0000256" key="5">
    <source>
        <dbReference type="ARBA" id="ARBA00023136"/>
    </source>
</evidence>
<feature type="transmembrane region" description="Helical" evidence="7">
    <location>
        <begin position="169"/>
        <end position="189"/>
    </location>
</feature>
<feature type="transmembrane region" description="Helical" evidence="7">
    <location>
        <begin position="410"/>
        <end position="429"/>
    </location>
</feature>
<keyword evidence="3" id="KW-0133">Cell shape</keyword>
<feature type="region of interest" description="Disordered" evidence="6">
    <location>
        <begin position="442"/>
        <end position="469"/>
    </location>
</feature>
<keyword evidence="4 7" id="KW-1133">Transmembrane helix</keyword>
<dbReference type="PANTHER" id="PTHR30474">
    <property type="entry name" value="CELL CYCLE PROTEIN"/>
    <property type="match status" value="1"/>
</dbReference>
<feature type="transmembrane region" description="Helical" evidence="7">
    <location>
        <begin position="105"/>
        <end position="122"/>
    </location>
</feature>
<sequence length="563" mass="60953">MSTAETPQLRARRGSEFFLILMALAIGMFAYANIGFAREGKLPEQFYLYSGAMAGIALVLHVVVRRAAKFADPLLIPLVLVLNFIGLAMIYRIDLSSDTSLATRQVMWTGVGVASACLFLILMRDHRLLRRYSYVSMVIGLLLAVSPLIPGLGWSIYGANIWIRIGPFSLQPAELSKIFLAIFFAAYLVDNRDRLAIGGPRFLGLHLPRMRDFGPIILVWVASLGILIFQRDLGTSLLFFGLFVAMLYVATERTSWIIIGGLLFGAGASVVLANFSHVQNRFNGWLNAMDPEVYNAWGGSGQLVRGLFGMASGGIFGTGWGQGYPATTTFSYSDFIIPSLGEELGLVGLFAIFVIYMLIIQRGFRIALSTRDGFGKLLAGGLAFVVAWQCFVVIGGVTRLIPLTGLTTPFLAYGGSSLLANWIIIAILLRISDNARRPVPLPLRGHSSAEEPEQPAIVEPDTSDSPLERRVPGESVQYLGEVGGVSTQNTGVFVRRSTKSYANSDSSAAPFTGSDAQHTEVHRVGGPATQSVPPIPPAPPAPPEPTSPVPPVPQPEHDERSEQ</sequence>
<keyword evidence="5 7" id="KW-0472">Membrane</keyword>
<comment type="subcellular location">
    <subcellularLocation>
        <location evidence="1">Membrane</location>
        <topology evidence="1">Multi-pass membrane protein</topology>
    </subcellularLocation>
</comment>
<dbReference type="Pfam" id="PF01098">
    <property type="entry name" value="FTSW_RODA_SPOVE"/>
    <property type="match status" value="1"/>
</dbReference>
<dbReference type="InterPro" id="IPR001182">
    <property type="entry name" value="FtsW/RodA"/>
</dbReference>
<feature type="transmembrane region" description="Helical" evidence="7">
    <location>
        <begin position="75"/>
        <end position="93"/>
    </location>
</feature>
<evidence type="ECO:0000313" key="8">
    <source>
        <dbReference type="EMBL" id="MFD2840783.1"/>
    </source>
</evidence>
<keyword evidence="9" id="KW-1185">Reference proteome</keyword>
<dbReference type="EMBL" id="JBHUOP010000003">
    <property type="protein sequence ID" value="MFD2840783.1"/>
    <property type="molecule type" value="Genomic_DNA"/>
</dbReference>
<proteinExistence type="predicted"/>
<comment type="caution">
    <text evidence="8">The sequence shown here is derived from an EMBL/GenBank/DDBJ whole genome shotgun (WGS) entry which is preliminary data.</text>
</comment>
<dbReference type="RefSeq" id="WP_377466676.1">
    <property type="nucleotide sequence ID" value="NZ_JBHUOP010000003.1"/>
</dbReference>
<feature type="compositionally biased region" description="Pro residues" evidence="6">
    <location>
        <begin position="533"/>
        <end position="554"/>
    </location>
</feature>
<name>A0ABW5XFX7_9MICO</name>
<feature type="transmembrane region" description="Helical" evidence="7">
    <location>
        <begin position="344"/>
        <end position="364"/>
    </location>
</feature>
<evidence type="ECO:0000256" key="6">
    <source>
        <dbReference type="SAM" id="MobiDB-lite"/>
    </source>
</evidence>
<protein>
    <submittedName>
        <fullName evidence="8">FtsW/RodA/SpoVE family cell cycle protein</fullName>
    </submittedName>
</protein>
<feature type="transmembrane region" description="Helical" evidence="7">
    <location>
        <begin position="210"/>
        <end position="229"/>
    </location>
</feature>
<feature type="transmembrane region" description="Helical" evidence="7">
    <location>
        <begin position="256"/>
        <end position="275"/>
    </location>
</feature>
<evidence type="ECO:0000256" key="2">
    <source>
        <dbReference type="ARBA" id="ARBA00022692"/>
    </source>
</evidence>
<evidence type="ECO:0000313" key="9">
    <source>
        <dbReference type="Proteomes" id="UP001597391"/>
    </source>
</evidence>
<feature type="region of interest" description="Disordered" evidence="6">
    <location>
        <begin position="500"/>
        <end position="563"/>
    </location>
</feature>
<feature type="transmembrane region" description="Helical" evidence="7">
    <location>
        <begin position="134"/>
        <end position="157"/>
    </location>
</feature>
<evidence type="ECO:0000256" key="1">
    <source>
        <dbReference type="ARBA" id="ARBA00004141"/>
    </source>
</evidence>
<feature type="compositionally biased region" description="Polar residues" evidence="6">
    <location>
        <begin position="500"/>
        <end position="509"/>
    </location>
</feature>
<feature type="transmembrane region" description="Helical" evidence="7">
    <location>
        <begin position="376"/>
        <end position="398"/>
    </location>
</feature>
<organism evidence="8 9">
    <name type="scientific">Populibacterium corticicola</name>
    <dbReference type="NCBI Taxonomy" id="1812826"/>
    <lineage>
        <taxon>Bacteria</taxon>
        <taxon>Bacillati</taxon>
        <taxon>Actinomycetota</taxon>
        <taxon>Actinomycetes</taxon>
        <taxon>Micrococcales</taxon>
        <taxon>Jonesiaceae</taxon>
        <taxon>Populibacterium</taxon>
    </lineage>
</organism>
<gene>
    <name evidence="8" type="ORF">ACFSYH_09385</name>
</gene>
<feature type="transmembrane region" description="Helical" evidence="7">
    <location>
        <begin position="235"/>
        <end position="251"/>
    </location>
</feature>
<reference evidence="9" key="1">
    <citation type="journal article" date="2019" name="Int. J. Syst. Evol. Microbiol.">
        <title>The Global Catalogue of Microorganisms (GCM) 10K type strain sequencing project: providing services to taxonomists for standard genome sequencing and annotation.</title>
        <authorList>
            <consortium name="The Broad Institute Genomics Platform"/>
            <consortium name="The Broad Institute Genome Sequencing Center for Infectious Disease"/>
            <person name="Wu L."/>
            <person name="Ma J."/>
        </authorList>
    </citation>
    <scope>NUCLEOTIDE SEQUENCE [LARGE SCALE GENOMIC DNA]</scope>
    <source>
        <strain evidence="9">KCTC 33576</strain>
    </source>
</reference>
<keyword evidence="2 7" id="KW-0812">Transmembrane</keyword>
<accession>A0ABW5XFX7</accession>
<feature type="transmembrane region" description="Helical" evidence="7">
    <location>
        <begin position="17"/>
        <end position="34"/>
    </location>
</feature>
<evidence type="ECO:0000256" key="4">
    <source>
        <dbReference type="ARBA" id="ARBA00022989"/>
    </source>
</evidence>